<dbReference type="RefSeq" id="WP_037905816.1">
    <property type="nucleotide sequence ID" value="NZ_JAFBPR010000007.1"/>
</dbReference>
<sequence>MLRIMIALVAVLGLTACGGSRYSSANARGYKPAPVLFATGPIQKACQKANRKSASRARCGCVQAVADRELSNADQRRGAKMFSDPHQLQEIRQSDNASNERFWKAWKAYGKVAAGLCSAS</sequence>
<evidence type="ECO:0008006" key="3">
    <source>
        <dbReference type="Google" id="ProtNLM"/>
    </source>
</evidence>
<reference evidence="1 2" key="1">
    <citation type="journal article" date="2014" name="Genome Announc.">
        <title>Draft Genome Sequences of Two Isolates of the Roseobacter Group, Sulfitobacter sp. Strains 3SOLIMAR09 and 1FIGIMAR09, from Harbors of Mallorca Island (Mediterranean Sea).</title>
        <authorList>
            <person name="Mas-Llado M."/>
            <person name="Pina-Villalonga J.M."/>
            <person name="Brunet-Galmes I."/>
            <person name="Nogales B."/>
            <person name="Bosch R."/>
        </authorList>
    </citation>
    <scope>NUCLEOTIDE SEQUENCE [LARGE SCALE GENOMIC DNA]</scope>
    <source>
        <strain evidence="1 2">1FIGIMAR09</strain>
    </source>
</reference>
<proteinExistence type="predicted"/>
<dbReference type="PROSITE" id="PS51257">
    <property type="entry name" value="PROKAR_LIPOPROTEIN"/>
    <property type="match status" value="1"/>
</dbReference>
<evidence type="ECO:0000313" key="2">
    <source>
        <dbReference type="Proteomes" id="UP000027337"/>
    </source>
</evidence>
<dbReference type="Proteomes" id="UP000027337">
    <property type="component" value="Unassembled WGS sequence"/>
</dbReference>
<accession>A0A061SWF4</accession>
<dbReference type="STRING" id="83219.PM02_04775"/>
<dbReference type="eggNOG" id="ENOG5032Y82">
    <property type="taxonomic scope" value="Bacteria"/>
</dbReference>
<evidence type="ECO:0000313" key="1">
    <source>
        <dbReference type="EMBL" id="KAJ04139.1"/>
    </source>
</evidence>
<gene>
    <name evidence="1" type="ORF">PM02_04775</name>
</gene>
<dbReference type="EMBL" id="JEMU01000003">
    <property type="protein sequence ID" value="KAJ04139.1"/>
    <property type="molecule type" value="Genomic_DNA"/>
</dbReference>
<organism evidence="1 2">
    <name type="scientific">Sulfitobacter mediterraneus</name>
    <dbReference type="NCBI Taxonomy" id="83219"/>
    <lineage>
        <taxon>Bacteria</taxon>
        <taxon>Pseudomonadati</taxon>
        <taxon>Pseudomonadota</taxon>
        <taxon>Alphaproteobacteria</taxon>
        <taxon>Rhodobacterales</taxon>
        <taxon>Roseobacteraceae</taxon>
        <taxon>Sulfitobacter</taxon>
    </lineage>
</organism>
<name>A0A061SWF4_9RHOB</name>
<comment type="caution">
    <text evidence="1">The sequence shown here is derived from an EMBL/GenBank/DDBJ whole genome shotgun (WGS) entry which is preliminary data.</text>
</comment>
<protein>
    <recommendedName>
        <fullName evidence="3">Arginine transporter</fullName>
    </recommendedName>
</protein>
<dbReference type="AlphaFoldDB" id="A0A061SWF4"/>
<keyword evidence="2" id="KW-1185">Reference proteome</keyword>